<comment type="similarity">
    <text evidence="1">Belongs to the UPF0213 family.</text>
</comment>
<dbReference type="PANTHER" id="PTHR34477:SF1">
    <property type="entry name" value="UPF0213 PROTEIN YHBQ"/>
    <property type="match status" value="1"/>
</dbReference>
<name>A0ABU0DY17_9FIRM</name>
<dbReference type="SMART" id="SM00465">
    <property type="entry name" value="GIYc"/>
    <property type="match status" value="1"/>
</dbReference>
<dbReference type="RefSeq" id="WP_307404718.1">
    <property type="nucleotide sequence ID" value="NZ_JAUSUR010000001.1"/>
</dbReference>
<dbReference type="GO" id="GO:0004519">
    <property type="term" value="F:endonuclease activity"/>
    <property type="evidence" value="ECO:0007669"/>
    <property type="project" value="UniProtKB-KW"/>
</dbReference>
<accession>A0ABU0DY17</accession>
<protein>
    <submittedName>
        <fullName evidence="3">Endonuclease</fullName>
    </submittedName>
</protein>
<dbReference type="EMBL" id="JAUSUR010000001">
    <property type="protein sequence ID" value="MDQ0359533.1"/>
    <property type="molecule type" value="Genomic_DNA"/>
</dbReference>
<organism evidence="3 4">
    <name type="scientific">Breznakia pachnodae</name>
    <dbReference type="NCBI Taxonomy" id="265178"/>
    <lineage>
        <taxon>Bacteria</taxon>
        <taxon>Bacillati</taxon>
        <taxon>Bacillota</taxon>
        <taxon>Erysipelotrichia</taxon>
        <taxon>Erysipelotrichales</taxon>
        <taxon>Erysipelotrichaceae</taxon>
        <taxon>Breznakia</taxon>
    </lineage>
</organism>
<evidence type="ECO:0000313" key="3">
    <source>
        <dbReference type="EMBL" id="MDQ0359533.1"/>
    </source>
</evidence>
<feature type="domain" description="GIY-YIG" evidence="2">
    <location>
        <begin position="1"/>
        <end position="77"/>
    </location>
</feature>
<dbReference type="PROSITE" id="PS50164">
    <property type="entry name" value="GIY_YIG"/>
    <property type="match status" value="1"/>
</dbReference>
<keyword evidence="3" id="KW-0378">Hydrolase</keyword>
<keyword evidence="3" id="KW-0540">Nuclease</keyword>
<dbReference type="PANTHER" id="PTHR34477">
    <property type="entry name" value="UPF0213 PROTEIN YHBQ"/>
    <property type="match status" value="1"/>
</dbReference>
<dbReference type="CDD" id="cd10456">
    <property type="entry name" value="GIY-YIG_UPF0213"/>
    <property type="match status" value="1"/>
</dbReference>
<dbReference type="Proteomes" id="UP001230220">
    <property type="component" value="Unassembled WGS sequence"/>
</dbReference>
<evidence type="ECO:0000313" key="4">
    <source>
        <dbReference type="Proteomes" id="UP001230220"/>
    </source>
</evidence>
<keyword evidence="4" id="KW-1185">Reference proteome</keyword>
<comment type="caution">
    <text evidence="3">The sequence shown here is derived from an EMBL/GenBank/DDBJ whole genome shotgun (WGS) entry which is preliminary data.</text>
</comment>
<dbReference type="InterPro" id="IPR050190">
    <property type="entry name" value="UPF0213_domain"/>
</dbReference>
<proteinExistence type="inferred from homology"/>
<evidence type="ECO:0000259" key="2">
    <source>
        <dbReference type="PROSITE" id="PS50164"/>
    </source>
</evidence>
<dbReference type="Pfam" id="PF01541">
    <property type="entry name" value="GIY-YIG"/>
    <property type="match status" value="1"/>
</dbReference>
<keyword evidence="3" id="KW-0255">Endonuclease</keyword>
<evidence type="ECO:0000256" key="1">
    <source>
        <dbReference type="ARBA" id="ARBA00007435"/>
    </source>
</evidence>
<reference evidence="3 4" key="1">
    <citation type="submission" date="2023-07" db="EMBL/GenBank/DDBJ databases">
        <title>Genomic Encyclopedia of Type Strains, Phase IV (KMG-IV): sequencing the most valuable type-strain genomes for metagenomic binning, comparative biology and taxonomic classification.</title>
        <authorList>
            <person name="Goeker M."/>
        </authorList>
    </citation>
    <scope>NUCLEOTIDE SEQUENCE [LARGE SCALE GENOMIC DNA]</scope>
    <source>
        <strain evidence="3 4">DSM 16784</strain>
    </source>
</reference>
<dbReference type="InterPro" id="IPR000305">
    <property type="entry name" value="GIY-YIG_endonuc"/>
</dbReference>
<dbReference type="SUPFAM" id="SSF82771">
    <property type="entry name" value="GIY-YIG endonuclease"/>
    <property type="match status" value="1"/>
</dbReference>
<dbReference type="Gene3D" id="3.40.1440.10">
    <property type="entry name" value="GIY-YIG endonuclease"/>
    <property type="match status" value="1"/>
</dbReference>
<sequence length="107" mass="12951">MYYIYIIRCHDNSLYTGITNDIKKRMKEHYYKTKEGAKYTRARNIISLEVLWTAENRSEASKLEYYLKRLTKIKKEELIKYPSLLDDERYTLQPNITLKQCLEKSDD</sequence>
<dbReference type="InterPro" id="IPR035901">
    <property type="entry name" value="GIY-YIG_endonuc_sf"/>
</dbReference>
<gene>
    <name evidence="3" type="ORF">J2S15_000264</name>
</gene>